<dbReference type="GO" id="GO:0016787">
    <property type="term" value="F:hydrolase activity"/>
    <property type="evidence" value="ECO:0007669"/>
    <property type="project" value="UniProtKB-KW"/>
</dbReference>
<evidence type="ECO:0000313" key="2">
    <source>
        <dbReference type="Proteomes" id="UP000293142"/>
    </source>
</evidence>
<dbReference type="NCBIfam" id="TIGR01509">
    <property type="entry name" value="HAD-SF-IA-v3"/>
    <property type="match status" value="1"/>
</dbReference>
<dbReference type="InterPro" id="IPR023214">
    <property type="entry name" value="HAD_sf"/>
</dbReference>
<dbReference type="Proteomes" id="UP000293142">
    <property type="component" value="Unassembled WGS sequence"/>
</dbReference>
<dbReference type="PRINTS" id="PR00413">
    <property type="entry name" value="HADHALOGNASE"/>
</dbReference>
<dbReference type="Gene3D" id="1.10.150.240">
    <property type="entry name" value="Putative phosphatase, domain 2"/>
    <property type="match status" value="1"/>
</dbReference>
<sequence length="220" mass="25200">MIKAVVFDFDGLIMDTETFEYYSFRDLLQDYGLELPFQLYSSRIGGHVDSFDPYRYLQERCAEPLDRELLRELRREKFAALFANEHARPGVEDYLCEAKEAGLLIGLASSAPKDWVVPLLDKLRLTSYFGCIRTFENATRVKPDPELYLQVLQFFDIAPQEAVAFEDSPNGALAAKRAGMRCVIVPNELTRGLTFPEVDLRLNSMRDLSLNTMIRLLEQA</sequence>
<dbReference type="InterPro" id="IPR041492">
    <property type="entry name" value="HAD_2"/>
</dbReference>
<dbReference type="SUPFAM" id="SSF56784">
    <property type="entry name" value="HAD-like"/>
    <property type="match status" value="1"/>
</dbReference>
<reference evidence="1 2" key="1">
    <citation type="submission" date="2019-02" db="EMBL/GenBank/DDBJ databases">
        <title>Paenibacillus sp. nov., isolated from surface-sterilized tissue of Thalictrum simplex L.</title>
        <authorList>
            <person name="Tuo L."/>
        </authorList>
    </citation>
    <scope>NUCLEOTIDE SEQUENCE [LARGE SCALE GENOMIC DNA]</scope>
    <source>
        <strain evidence="1 2">N2SHLJ1</strain>
    </source>
</reference>
<protein>
    <submittedName>
        <fullName evidence="1">HAD family hydrolase</fullName>
    </submittedName>
</protein>
<gene>
    <name evidence="1" type="ORF">EYB31_17325</name>
</gene>
<keyword evidence="1" id="KW-0378">Hydrolase</keyword>
<proteinExistence type="predicted"/>
<evidence type="ECO:0000313" key="1">
    <source>
        <dbReference type="EMBL" id="TBL77253.1"/>
    </source>
</evidence>
<organism evidence="1 2">
    <name type="scientific">Paenibacillus thalictri</name>
    <dbReference type="NCBI Taxonomy" id="2527873"/>
    <lineage>
        <taxon>Bacteria</taxon>
        <taxon>Bacillati</taxon>
        <taxon>Bacillota</taxon>
        <taxon>Bacilli</taxon>
        <taxon>Bacillales</taxon>
        <taxon>Paenibacillaceae</taxon>
        <taxon>Paenibacillus</taxon>
    </lineage>
</organism>
<dbReference type="PANTHER" id="PTHR18901:SF38">
    <property type="entry name" value="PSEUDOURIDINE-5'-PHOSPHATASE"/>
    <property type="match status" value="1"/>
</dbReference>
<keyword evidence="2" id="KW-1185">Reference proteome</keyword>
<dbReference type="EMBL" id="SIRE01000012">
    <property type="protein sequence ID" value="TBL77253.1"/>
    <property type="molecule type" value="Genomic_DNA"/>
</dbReference>
<name>A0A4V2J415_9BACL</name>
<dbReference type="InterPro" id="IPR023198">
    <property type="entry name" value="PGP-like_dom2"/>
</dbReference>
<accession>A0A4V2J415</accession>
<dbReference type="Gene3D" id="3.40.50.1000">
    <property type="entry name" value="HAD superfamily/HAD-like"/>
    <property type="match status" value="1"/>
</dbReference>
<dbReference type="Pfam" id="PF13419">
    <property type="entry name" value="HAD_2"/>
    <property type="match status" value="1"/>
</dbReference>
<dbReference type="InterPro" id="IPR006439">
    <property type="entry name" value="HAD-SF_hydro_IA"/>
</dbReference>
<dbReference type="AlphaFoldDB" id="A0A4V2J415"/>
<dbReference type="PANTHER" id="PTHR18901">
    <property type="entry name" value="2-DEOXYGLUCOSE-6-PHOSPHATE PHOSPHATASE 2"/>
    <property type="match status" value="1"/>
</dbReference>
<dbReference type="InterPro" id="IPR036412">
    <property type="entry name" value="HAD-like_sf"/>
</dbReference>
<comment type="caution">
    <text evidence="1">The sequence shown here is derived from an EMBL/GenBank/DDBJ whole genome shotgun (WGS) entry which is preliminary data.</text>
</comment>
<dbReference type="CDD" id="cd16423">
    <property type="entry name" value="HAD_BPGM-like"/>
    <property type="match status" value="1"/>
</dbReference>
<dbReference type="SFLD" id="SFLDG01129">
    <property type="entry name" value="C1.5:_HAD__Beta-PGM__Phosphata"/>
    <property type="match status" value="1"/>
</dbReference>
<dbReference type="SFLD" id="SFLDS00003">
    <property type="entry name" value="Haloacid_Dehalogenase"/>
    <property type="match status" value="1"/>
</dbReference>
<dbReference type="OrthoDB" id="9797743at2"/>